<comment type="caution">
    <text evidence="10">The sequence shown here is derived from an EMBL/GenBank/DDBJ whole genome shotgun (WGS) entry which is preliminary data.</text>
</comment>
<dbReference type="Pfam" id="PF06728">
    <property type="entry name" value="PIG-U"/>
    <property type="match status" value="1"/>
</dbReference>
<feature type="transmembrane region" description="Helical" evidence="9">
    <location>
        <begin position="83"/>
        <end position="100"/>
    </location>
</feature>
<reference evidence="11" key="1">
    <citation type="submission" date="2020-01" db="EMBL/GenBank/DDBJ databases">
        <title>Draft genome sequence of the Termite Coptotermes fromosanus.</title>
        <authorList>
            <person name="Itakura S."/>
            <person name="Yosikawa Y."/>
            <person name="Umezawa K."/>
        </authorList>
    </citation>
    <scope>NUCLEOTIDE SEQUENCE [LARGE SCALE GENOMIC DNA]</scope>
</reference>
<feature type="transmembrane region" description="Helical" evidence="9">
    <location>
        <begin position="313"/>
        <end position="331"/>
    </location>
</feature>
<feature type="transmembrane region" description="Helical" evidence="9">
    <location>
        <begin position="282"/>
        <end position="301"/>
    </location>
</feature>
<dbReference type="Proteomes" id="UP000502823">
    <property type="component" value="Unassembled WGS sequence"/>
</dbReference>
<dbReference type="EMBL" id="BLKM01010448">
    <property type="protein sequence ID" value="GFG30217.1"/>
    <property type="molecule type" value="Genomic_DNA"/>
</dbReference>
<dbReference type="InterPro" id="IPR009600">
    <property type="entry name" value="PIG-U"/>
</dbReference>
<evidence type="ECO:0008006" key="12">
    <source>
        <dbReference type="Google" id="ProtNLM"/>
    </source>
</evidence>
<evidence type="ECO:0000256" key="2">
    <source>
        <dbReference type="ARBA" id="ARBA00004687"/>
    </source>
</evidence>
<feature type="transmembrane region" description="Helical" evidence="9">
    <location>
        <begin position="146"/>
        <end position="170"/>
    </location>
</feature>
<accession>A0A6L2PJJ6</accession>
<comment type="subcellular location">
    <subcellularLocation>
        <location evidence="1">Endoplasmic reticulum membrane</location>
        <topology evidence="1">Multi-pass membrane protein</topology>
    </subcellularLocation>
</comment>
<evidence type="ECO:0000256" key="9">
    <source>
        <dbReference type="SAM" id="Phobius"/>
    </source>
</evidence>
<dbReference type="GO" id="GO:0016255">
    <property type="term" value="P:attachment of GPI anchor to protein"/>
    <property type="evidence" value="ECO:0007669"/>
    <property type="project" value="InterPro"/>
</dbReference>
<dbReference type="AlphaFoldDB" id="A0A6L2PJJ6"/>
<protein>
    <recommendedName>
        <fullName evidence="12">Phosphatidylinositol glycan anchor biosynthesis class U protein</fullName>
    </recommendedName>
</protein>
<feature type="transmembrane region" description="Helical" evidence="9">
    <location>
        <begin position="384"/>
        <end position="409"/>
    </location>
</feature>
<feature type="transmembrane region" description="Helical" evidence="9">
    <location>
        <begin position="224"/>
        <end position="242"/>
    </location>
</feature>
<keyword evidence="11" id="KW-1185">Reference proteome</keyword>
<evidence type="ECO:0000256" key="7">
    <source>
        <dbReference type="ARBA" id="ARBA00022989"/>
    </source>
</evidence>
<dbReference type="UniPathway" id="UPA00196"/>
<dbReference type="PANTHER" id="PTHR13121:SF0">
    <property type="entry name" value="PHOSPHATIDYLINOSITOL GLYCAN ANCHOR BIOSYNTHESIS CLASS U PROTEIN"/>
    <property type="match status" value="1"/>
</dbReference>
<sequence>MENLIYLEYAVAGIIRYWLLNSDYKQTIGDRVEISTPLNSWRKVTEGAYLYNEGINPYVGDNFHETPLGLTVFDKMISHIPQWIGIIFIVCDLVTAHVLYHTAQIFMSELVEKDKYAKDTEALLLKQSDLVLPPVYVASAYLFNPYIIFSCVGQTTTVFANLCLAFTFLLMIKGHRLACCSVLALATLQSLYPATLLVPASIYLAQAERTSSLEGRQSLRASSFILTAVTFIAALLLLLYISSELAGGWEFLHATYGFILNVPDLRPNVGLFWYFFTEMFENFRLLFIYAFQINAALLYLVPLTLRLHGEPMLLAASLTALMAVFKSYPSLGDVGFYLALLPMWKHLFNYMQQGFVVGCFFLITSVMGPIVWHLWIYSRSANANFYFGVTLAFATAQIFLVTDILFAYIKREFSLYHGLHREVNGKTTKLVLE</sequence>
<proteinExistence type="inferred from homology"/>
<dbReference type="InParanoid" id="A0A6L2PJJ6"/>
<keyword evidence="5 9" id="KW-0812">Transmembrane</keyword>
<comment type="similarity">
    <text evidence="3">Belongs to the PIGU family.</text>
</comment>
<keyword evidence="4" id="KW-0337">GPI-anchor biosynthesis</keyword>
<dbReference type="OrthoDB" id="549017at2759"/>
<evidence type="ECO:0000256" key="3">
    <source>
        <dbReference type="ARBA" id="ARBA00010026"/>
    </source>
</evidence>
<gene>
    <name evidence="10" type="ORF">Cfor_11137</name>
</gene>
<evidence type="ECO:0000256" key="4">
    <source>
        <dbReference type="ARBA" id="ARBA00022502"/>
    </source>
</evidence>
<comment type="pathway">
    <text evidence="2">Glycolipid biosynthesis; glycosylphosphatidylinositol-anchor biosynthesis.</text>
</comment>
<dbReference type="PANTHER" id="PTHR13121">
    <property type="entry name" value="GPI TRANSAMIDASE COMPONENT PIG-U"/>
    <property type="match status" value="1"/>
</dbReference>
<keyword evidence="7 9" id="KW-1133">Transmembrane helix</keyword>
<dbReference type="GO" id="GO:0042765">
    <property type="term" value="C:GPI-anchor transamidase complex"/>
    <property type="evidence" value="ECO:0007669"/>
    <property type="project" value="InterPro"/>
</dbReference>
<evidence type="ECO:0000256" key="6">
    <source>
        <dbReference type="ARBA" id="ARBA00022824"/>
    </source>
</evidence>
<evidence type="ECO:0000256" key="1">
    <source>
        <dbReference type="ARBA" id="ARBA00004477"/>
    </source>
</evidence>
<feature type="transmembrane region" description="Helical" evidence="9">
    <location>
        <begin position="182"/>
        <end position="204"/>
    </location>
</feature>
<dbReference type="FunCoup" id="A0A6L2PJJ6">
    <property type="interactions" value="1527"/>
</dbReference>
<evidence type="ECO:0000256" key="5">
    <source>
        <dbReference type="ARBA" id="ARBA00022692"/>
    </source>
</evidence>
<evidence type="ECO:0000256" key="8">
    <source>
        <dbReference type="ARBA" id="ARBA00023136"/>
    </source>
</evidence>
<feature type="transmembrane region" description="Helical" evidence="9">
    <location>
        <begin position="351"/>
        <end position="372"/>
    </location>
</feature>
<dbReference type="GO" id="GO:0006506">
    <property type="term" value="P:GPI anchor biosynthetic process"/>
    <property type="evidence" value="ECO:0007669"/>
    <property type="project" value="UniProtKB-UniPathway"/>
</dbReference>
<keyword evidence="8 9" id="KW-0472">Membrane</keyword>
<organism evidence="10 11">
    <name type="scientific">Coptotermes formosanus</name>
    <name type="common">Formosan subterranean termite</name>
    <dbReference type="NCBI Taxonomy" id="36987"/>
    <lineage>
        <taxon>Eukaryota</taxon>
        <taxon>Metazoa</taxon>
        <taxon>Ecdysozoa</taxon>
        <taxon>Arthropoda</taxon>
        <taxon>Hexapoda</taxon>
        <taxon>Insecta</taxon>
        <taxon>Pterygota</taxon>
        <taxon>Neoptera</taxon>
        <taxon>Polyneoptera</taxon>
        <taxon>Dictyoptera</taxon>
        <taxon>Blattodea</taxon>
        <taxon>Blattoidea</taxon>
        <taxon>Termitoidae</taxon>
        <taxon>Rhinotermitidae</taxon>
        <taxon>Coptotermes</taxon>
    </lineage>
</organism>
<keyword evidence="6" id="KW-0256">Endoplasmic reticulum</keyword>
<evidence type="ECO:0000313" key="11">
    <source>
        <dbReference type="Proteomes" id="UP000502823"/>
    </source>
</evidence>
<evidence type="ECO:0000313" key="10">
    <source>
        <dbReference type="EMBL" id="GFG30217.1"/>
    </source>
</evidence>
<name>A0A6L2PJJ6_COPFO</name>